<proteinExistence type="predicted"/>
<organism evidence="2 3">
    <name type="scientific">Fusarium pseudocircinatum</name>
    <dbReference type="NCBI Taxonomy" id="56676"/>
    <lineage>
        <taxon>Eukaryota</taxon>
        <taxon>Fungi</taxon>
        <taxon>Dikarya</taxon>
        <taxon>Ascomycota</taxon>
        <taxon>Pezizomycotina</taxon>
        <taxon>Sordariomycetes</taxon>
        <taxon>Hypocreomycetidae</taxon>
        <taxon>Hypocreales</taxon>
        <taxon>Nectriaceae</taxon>
        <taxon>Fusarium</taxon>
        <taxon>Fusarium fujikuroi species complex</taxon>
    </lineage>
</organism>
<dbReference type="EMBL" id="JAAOAS010000347">
    <property type="protein sequence ID" value="KAF5578862.1"/>
    <property type="molecule type" value="Genomic_DNA"/>
</dbReference>
<keyword evidence="3" id="KW-1185">Reference proteome</keyword>
<comment type="caution">
    <text evidence="2">The sequence shown here is derived from an EMBL/GenBank/DDBJ whole genome shotgun (WGS) entry which is preliminary data.</text>
</comment>
<name>A0A8H5KRY9_9HYPO</name>
<gene>
    <name evidence="2" type="ORF">FPCIR_11406</name>
</gene>
<dbReference type="OrthoDB" id="5101584at2759"/>
<accession>A0A8H5KRY9</accession>
<dbReference type="Pfam" id="PF25534">
    <property type="entry name" value="DUF7918"/>
    <property type="match status" value="1"/>
</dbReference>
<dbReference type="InterPro" id="IPR057678">
    <property type="entry name" value="DUF7918"/>
</dbReference>
<dbReference type="Proteomes" id="UP000546213">
    <property type="component" value="Unassembled WGS sequence"/>
</dbReference>
<evidence type="ECO:0000259" key="1">
    <source>
        <dbReference type="Pfam" id="PF25534"/>
    </source>
</evidence>
<feature type="domain" description="DUF7918" evidence="1">
    <location>
        <begin position="12"/>
        <end position="166"/>
    </location>
</feature>
<sequence>MAILRAVPAFSTTIVVNGEPADEYQPPHIPIPYDAQFENVPRTRCFIAAETGETYSIRFRLSPRFYFGDDTDTLLVSNYIDGNLIEESLVFKSLVREQDFIEYISHRLREFADGNRITESFSFQDLAPAECTNAATLQADMQLVKALGTIRVVLTSAKTLDYDLKHGPLHDPSDEAESINSLQPSTKAFQQVDVPVHFGYYDVEVREAIGCFDFDYLSPGTLEAQKILDPANINQAAQGMPQTLEPAPEPPRYAVRTMSNGCLEIDLTGDDE</sequence>
<reference evidence="2 3" key="1">
    <citation type="submission" date="2020-05" db="EMBL/GenBank/DDBJ databases">
        <title>Identification and distribution of gene clusters putatively required for synthesis of sphingolipid metabolism inhibitors in phylogenetically diverse species of the filamentous fungus Fusarium.</title>
        <authorList>
            <person name="Kim H.-S."/>
            <person name="Busman M."/>
            <person name="Brown D.W."/>
            <person name="Divon H."/>
            <person name="Uhlig S."/>
            <person name="Proctor R.H."/>
        </authorList>
    </citation>
    <scope>NUCLEOTIDE SEQUENCE [LARGE SCALE GENOMIC DNA]</scope>
    <source>
        <strain evidence="2 3">NRRL 36939</strain>
    </source>
</reference>
<protein>
    <recommendedName>
        <fullName evidence="1">DUF7918 domain-containing protein</fullName>
    </recommendedName>
</protein>
<dbReference type="PANTHER" id="PTHR36223:SF1">
    <property type="entry name" value="TRANSCRIPTION ELONGATION FACTOR EAF N-TERMINAL DOMAIN-CONTAINING PROTEIN"/>
    <property type="match status" value="1"/>
</dbReference>
<dbReference type="AlphaFoldDB" id="A0A8H5KRY9"/>
<evidence type="ECO:0000313" key="2">
    <source>
        <dbReference type="EMBL" id="KAF5578862.1"/>
    </source>
</evidence>
<dbReference type="PANTHER" id="PTHR36223">
    <property type="entry name" value="BETA-LACTAMASE-TYPE TRANSPEPTIDASE FOLD DOMAIN CONTAINING PROTEIN"/>
    <property type="match status" value="1"/>
</dbReference>
<evidence type="ECO:0000313" key="3">
    <source>
        <dbReference type="Proteomes" id="UP000546213"/>
    </source>
</evidence>